<dbReference type="InterPro" id="IPR000847">
    <property type="entry name" value="LysR_HTH_N"/>
</dbReference>
<organism evidence="7 8">
    <name type="scientific">Pseudoduganella rivuli</name>
    <dbReference type="NCBI Taxonomy" id="2666085"/>
    <lineage>
        <taxon>Bacteria</taxon>
        <taxon>Pseudomonadati</taxon>
        <taxon>Pseudomonadota</taxon>
        <taxon>Betaproteobacteria</taxon>
        <taxon>Burkholderiales</taxon>
        <taxon>Oxalobacteraceae</taxon>
        <taxon>Telluria group</taxon>
        <taxon>Pseudoduganella</taxon>
    </lineage>
</organism>
<evidence type="ECO:0000256" key="2">
    <source>
        <dbReference type="ARBA" id="ARBA00023015"/>
    </source>
</evidence>
<sequence>MPILDPRWRLFASVAQLGSLTRAADVLNSPQSVISRQIAQLETLCGGKLFRRTGRGVVLTEFGELIHARIGPMLADADRLADEIVTTNRIPIGDVHVGLLPSSVPRFAGRLFRAMREQYPRVRLRLAEGSSAQLEEWLASGRLDLALLLREGPSAGADVTCLRSMALDLTGPAGDPLLVAGQVPFAALDGLPLILPAEPHVLRKRLDALARERGVRLVVAMEADTIALQQELAAAGAGYAIVASLGDTGTGDARLGAARIVQPELTRHIVLGATPHRPHTLATRSVARLVAALFSR</sequence>
<dbReference type="InterPro" id="IPR036390">
    <property type="entry name" value="WH_DNA-bd_sf"/>
</dbReference>
<evidence type="ECO:0000256" key="5">
    <source>
        <dbReference type="ARBA" id="ARBA00023163"/>
    </source>
</evidence>
<dbReference type="PROSITE" id="PS50931">
    <property type="entry name" value="HTH_LYSR"/>
    <property type="match status" value="1"/>
</dbReference>
<dbReference type="SUPFAM" id="SSF53850">
    <property type="entry name" value="Periplasmic binding protein-like II"/>
    <property type="match status" value="1"/>
</dbReference>
<dbReference type="EMBL" id="WKJJ01000011">
    <property type="protein sequence ID" value="MRV73757.1"/>
    <property type="molecule type" value="Genomic_DNA"/>
</dbReference>
<dbReference type="SUPFAM" id="SSF46785">
    <property type="entry name" value="Winged helix' DNA-binding domain"/>
    <property type="match status" value="1"/>
</dbReference>
<evidence type="ECO:0000313" key="8">
    <source>
        <dbReference type="Proteomes" id="UP000446768"/>
    </source>
</evidence>
<dbReference type="AlphaFoldDB" id="A0A7X2LV69"/>
<evidence type="ECO:0000256" key="1">
    <source>
        <dbReference type="ARBA" id="ARBA00009437"/>
    </source>
</evidence>
<dbReference type="PRINTS" id="PR00039">
    <property type="entry name" value="HTHLYSR"/>
</dbReference>
<proteinExistence type="inferred from homology"/>
<dbReference type="InterPro" id="IPR005119">
    <property type="entry name" value="LysR_subst-bd"/>
</dbReference>
<keyword evidence="8" id="KW-1185">Reference proteome</keyword>
<dbReference type="Pfam" id="PF00126">
    <property type="entry name" value="HTH_1"/>
    <property type="match status" value="1"/>
</dbReference>
<evidence type="ECO:0000256" key="3">
    <source>
        <dbReference type="ARBA" id="ARBA00023125"/>
    </source>
</evidence>
<feature type="domain" description="HTH lysR-type" evidence="6">
    <location>
        <begin position="1"/>
        <end position="60"/>
    </location>
</feature>
<dbReference type="Proteomes" id="UP000446768">
    <property type="component" value="Unassembled WGS sequence"/>
</dbReference>
<gene>
    <name evidence="7" type="ORF">GJ700_18760</name>
</gene>
<evidence type="ECO:0000256" key="4">
    <source>
        <dbReference type="ARBA" id="ARBA00023159"/>
    </source>
</evidence>
<protein>
    <submittedName>
        <fullName evidence="7">LysR family transcriptional regulator</fullName>
    </submittedName>
</protein>
<dbReference type="PANTHER" id="PTHR30293">
    <property type="entry name" value="TRANSCRIPTIONAL REGULATORY PROTEIN NAC-RELATED"/>
    <property type="match status" value="1"/>
</dbReference>
<keyword evidence="5" id="KW-0804">Transcription</keyword>
<dbReference type="GO" id="GO:2000142">
    <property type="term" value="P:regulation of DNA-templated transcription initiation"/>
    <property type="evidence" value="ECO:0007669"/>
    <property type="project" value="TreeGrafter"/>
</dbReference>
<accession>A0A7X2LV69</accession>
<dbReference type="Gene3D" id="1.10.10.10">
    <property type="entry name" value="Winged helix-like DNA-binding domain superfamily/Winged helix DNA-binding domain"/>
    <property type="match status" value="1"/>
</dbReference>
<evidence type="ECO:0000313" key="7">
    <source>
        <dbReference type="EMBL" id="MRV73757.1"/>
    </source>
</evidence>
<keyword evidence="3" id="KW-0238">DNA-binding</keyword>
<keyword evidence="4" id="KW-0010">Activator</keyword>
<dbReference type="GO" id="GO:0003700">
    <property type="term" value="F:DNA-binding transcription factor activity"/>
    <property type="evidence" value="ECO:0007669"/>
    <property type="project" value="InterPro"/>
</dbReference>
<dbReference type="PANTHER" id="PTHR30293:SF0">
    <property type="entry name" value="NITROGEN ASSIMILATION REGULATORY PROTEIN NAC"/>
    <property type="match status" value="1"/>
</dbReference>
<dbReference type="Gene3D" id="3.40.190.290">
    <property type="match status" value="1"/>
</dbReference>
<evidence type="ECO:0000259" key="6">
    <source>
        <dbReference type="PROSITE" id="PS50931"/>
    </source>
</evidence>
<dbReference type="InterPro" id="IPR036388">
    <property type="entry name" value="WH-like_DNA-bd_sf"/>
</dbReference>
<dbReference type="Pfam" id="PF03466">
    <property type="entry name" value="LysR_substrate"/>
    <property type="match status" value="1"/>
</dbReference>
<reference evidence="7 8" key="1">
    <citation type="submission" date="2019-11" db="EMBL/GenBank/DDBJ databases">
        <title>Novel species isolated from a subtropical stream in China.</title>
        <authorList>
            <person name="Lu H."/>
        </authorList>
    </citation>
    <scope>NUCLEOTIDE SEQUENCE [LARGE SCALE GENOMIC DNA]</scope>
    <source>
        <strain evidence="7 8">FT92W</strain>
    </source>
</reference>
<keyword evidence="2" id="KW-0805">Transcription regulation</keyword>
<comment type="similarity">
    <text evidence="1">Belongs to the LysR transcriptional regulatory family.</text>
</comment>
<dbReference type="GO" id="GO:0003677">
    <property type="term" value="F:DNA binding"/>
    <property type="evidence" value="ECO:0007669"/>
    <property type="project" value="UniProtKB-KW"/>
</dbReference>
<name>A0A7X2LV69_9BURK</name>
<comment type="caution">
    <text evidence="7">The sequence shown here is derived from an EMBL/GenBank/DDBJ whole genome shotgun (WGS) entry which is preliminary data.</text>
</comment>